<keyword evidence="9" id="KW-0046">Antibiotic resistance</keyword>
<dbReference type="NCBIfam" id="TIGR00797">
    <property type="entry name" value="matE"/>
    <property type="match status" value="1"/>
</dbReference>
<organism evidence="11 12">
    <name type="scientific">Flintibacter hominis</name>
    <dbReference type="NCBI Taxonomy" id="2763048"/>
    <lineage>
        <taxon>Bacteria</taxon>
        <taxon>Bacillati</taxon>
        <taxon>Bacillota</taxon>
        <taxon>Clostridia</taxon>
        <taxon>Eubacteriales</taxon>
        <taxon>Flintibacter</taxon>
    </lineage>
</organism>
<comment type="subcellular location">
    <subcellularLocation>
        <location evidence="1">Cell membrane</location>
        <topology evidence="1">Multi-pass membrane protein</topology>
    </subcellularLocation>
</comment>
<dbReference type="GO" id="GO:0015297">
    <property type="term" value="F:antiporter activity"/>
    <property type="evidence" value="ECO:0007669"/>
    <property type="project" value="InterPro"/>
</dbReference>
<dbReference type="AlphaFoldDB" id="A0A8J6J657"/>
<dbReference type="Proteomes" id="UP000628736">
    <property type="component" value="Unassembled WGS sequence"/>
</dbReference>
<feature type="transmembrane region" description="Helical" evidence="10">
    <location>
        <begin position="418"/>
        <end position="440"/>
    </location>
</feature>
<feature type="transmembrane region" description="Helical" evidence="10">
    <location>
        <begin position="101"/>
        <end position="126"/>
    </location>
</feature>
<dbReference type="GO" id="GO:0046677">
    <property type="term" value="P:response to antibiotic"/>
    <property type="evidence" value="ECO:0007669"/>
    <property type="project" value="UniProtKB-KW"/>
</dbReference>
<evidence type="ECO:0000256" key="3">
    <source>
        <dbReference type="ARBA" id="ARBA00022106"/>
    </source>
</evidence>
<feature type="transmembrane region" description="Helical" evidence="10">
    <location>
        <begin position="16"/>
        <end position="37"/>
    </location>
</feature>
<dbReference type="PANTHER" id="PTHR43823:SF3">
    <property type="entry name" value="MULTIDRUG EXPORT PROTEIN MEPA"/>
    <property type="match status" value="1"/>
</dbReference>
<accession>A0A8J6J657</accession>
<evidence type="ECO:0000256" key="7">
    <source>
        <dbReference type="ARBA" id="ARBA00022989"/>
    </source>
</evidence>
<reference evidence="11" key="1">
    <citation type="submission" date="2020-08" db="EMBL/GenBank/DDBJ databases">
        <title>Genome public.</title>
        <authorList>
            <person name="Liu C."/>
            <person name="Sun Q."/>
        </authorList>
    </citation>
    <scope>NUCLEOTIDE SEQUENCE</scope>
    <source>
        <strain evidence="11">NSJ-23</strain>
    </source>
</reference>
<dbReference type="InterPro" id="IPR048279">
    <property type="entry name" value="MdtK-like"/>
</dbReference>
<dbReference type="EMBL" id="JACOPO010000001">
    <property type="protein sequence ID" value="MBC5721316.1"/>
    <property type="molecule type" value="Genomic_DNA"/>
</dbReference>
<feature type="transmembrane region" description="Helical" evidence="10">
    <location>
        <begin position="138"/>
        <end position="158"/>
    </location>
</feature>
<name>A0A8J6J657_9FIRM</name>
<evidence type="ECO:0000256" key="9">
    <source>
        <dbReference type="ARBA" id="ARBA00023251"/>
    </source>
</evidence>
<dbReference type="PANTHER" id="PTHR43823">
    <property type="entry name" value="SPORULATION PROTEIN YKVU"/>
    <property type="match status" value="1"/>
</dbReference>
<dbReference type="RefSeq" id="WP_186851828.1">
    <property type="nucleotide sequence ID" value="NZ_JACOPO010000001.1"/>
</dbReference>
<evidence type="ECO:0000256" key="8">
    <source>
        <dbReference type="ARBA" id="ARBA00023136"/>
    </source>
</evidence>
<dbReference type="PIRSF" id="PIRSF006603">
    <property type="entry name" value="DinF"/>
    <property type="match status" value="1"/>
</dbReference>
<keyword evidence="6 10" id="KW-0812">Transmembrane</keyword>
<sequence>MTQQERIFITLSPTRLFFRCALPSMVSMAVTSLYTVVDGIFVGRYVGADALAAVNLVMPLLLISFALIDLVAVGSSVQIAIRLGEQKSEEASRIFSFCSKLILLLSLLIGAAGFFLAGPAVALMGAERQVTAMAVDYLRVYALLAPFIMLFFALDNYLRICGRVRYSMGINVFTSLVNIVLDALFLIVFRWGVAGAALASCIGMALGTVLGLLPFLRKKLPLRFVRGRVPLHQLAALLANGSSEFFSSIAGSVLMVILNSVLLHLAGTPAVSAFSIVMYVDSIVGALLFGMADSMQPAISYNYGAGSRTRMFALEKRVLTAAAAISLAVLVWMQLGGEQVIPLFLKEEDSALLDMTLRAMELFSLSYLLGWVSTCLSSFFTALNRPGLSLVLAFSRTLVFPLLSLLVLPGALGLDGVWLISTSTGVLTAILSLLFLLRVLRQEKLLSRTA</sequence>
<dbReference type="CDD" id="cd13143">
    <property type="entry name" value="MATE_MepA_like"/>
    <property type="match status" value="1"/>
</dbReference>
<keyword evidence="4" id="KW-0813">Transport</keyword>
<evidence type="ECO:0000256" key="4">
    <source>
        <dbReference type="ARBA" id="ARBA00022448"/>
    </source>
</evidence>
<feature type="transmembrane region" description="Helical" evidence="10">
    <location>
        <begin position="362"/>
        <end position="383"/>
    </location>
</feature>
<evidence type="ECO:0000256" key="1">
    <source>
        <dbReference type="ARBA" id="ARBA00004651"/>
    </source>
</evidence>
<feature type="transmembrane region" description="Helical" evidence="10">
    <location>
        <begin position="318"/>
        <end position="335"/>
    </location>
</feature>
<evidence type="ECO:0000256" key="2">
    <source>
        <dbReference type="ARBA" id="ARBA00008417"/>
    </source>
</evidence>
<dbReference type="InterPro" id="IPR002528">
    <property type="entry name" value="MATE_fam"/>
</dbReference>
<feature type="transmembrane region" description="Helical" evidence="10">
    <location>
        <begin position="170"/>
        <end position="189"/>
    </location>
</feature>
<dbReference type="GO" id="GO:0005886">
    <property type="term" value="C:plasma membrane"/>
    <property type="evidence" value="ECO:0007669"/>
    <property type="project" value="UniProtKB-SubCell"/>
</dbReference>
<comment type="caution">
    <text evidence="11">The sequence shown here is derived from an EMBL/GenBank/DDBJ whole genome shotgun (WGS) entry which is preliminary data.</text>
</comment>
<evidence type="ECO:0000256" key="6">
    <source>
        <dbReference type="ARBA" id="ARBA00022692"/>
    </source>
</evidence>
<gene>
    <name evidence="11" type="ORF">H8S11_00545</name>
</gene>
<feature type="transmembrane region" description="Helical" evidence="10">
    <location>
        <begin position="195"/>
        <end position="216"/>
    </location>
</feature>
<keyword evidence="5" id="KW-1003">Cell membrane</keyword>
<evidence type="ECO:0000313" key="11">
    <source>
        <dbReference type="EMBL" id="MBC5721316.1"/>
    </source>
</evidence>
<feature type="transmembrane region" description="Helical" evidence="10">
    <location>
        <begin position="57"/>
        <end position="81"/>
    </location>
</feature>
<evidence type="ECO:0000256" key="10">
    <source>
        <dbReference type="SAM" id="Phobius"/>
    </source>
</evidence>
<keyword evidence="12" id="KW-1185">Reference proteome</keyword>
<comment type="similarity">
    <text evidence="2">Belongs to the multi antimicrobial extrusion (MATE) (TC 2.A.66.1) family. MepA subfamily.</text>
</comment>
<feature type="transmembrane region" description="Helical" evidence="10">
    <location>
        <begin position="390"/>
        <end position="412"/>
    </location>
</feature>
<evidence type="ECO:0000313" key="12">
    <source>
        <dbReference type="Proteomes" id="UP000628736"/>
    </source>
</evidence>
<proteinExistence type="inferred from homology"/>
<dbReference type="InterPro" id="IPR051327">
    <property type="entry name" value="MATE_MepA_subfamily"/>
</dbReference>
<protein>
    <recommendedName>
        <fullName evidence="3">Multidrug export protein MepA</fullName>
    </recommendedName>
</protein>
<evidence type="ECO:0000256" key="5">
    <source>
        <dbReference type="ARBA" id="ARBA00022475"/>
    </source>
</evidence>
<feature type="transmembrane region" description="Helical" evidence="10">
    <location>
        <begin position="270"/>
        <end position="292"/>
    </location>
</feature>
<feature type="transmembrane region" description="Helical" evidence="10">
    <location>
        <begin position="237"/>
        <end position="258"/>
    </location>
</feature>
<dbReference type="InterPro" id="IPR045070">
    <property type="entry name" value="MATE_MepA-like"/>
</dbReference>
<dbReference type="Pfam" id="PF01554">
    <property type="entry name" value="MatE"/>
    <property type="match status" value="2"/>
</dbReference>
<dbReference type="GO" id="GO:0042910">
    <property type="term" value="F:xenobiotic transmembrane transporter activity"/>
    <property type="evidence" value="ECO:0007669"/>
    <property type="project" value="InterPro"/>
</dbReference>
<keyword evidence="7 10" id="KW-1133">Transmembrane helix</keyword>
<keyword evidence="8 10" id="KW-0472">Membrane</keyword>